<sequence>MRNGYSFLNDEDLSIFNHLYDPISEVAKVPPLLLEEFNPSMSSGSKKRNRDLDPGNSQEANGKVRKKQLRCPGTIYTGESSTSRQQERLKGKTVAGMAKVYKDRISRRIKNDKAADMEVFIRIVCNMAAINAFHLIARVFGSLEQIKTQWPIRPDLQHMKEKIQEIESNYKDDSLTSDEAKRRLVEVGDELERLDQERLKDSTKAGNLDAVFMDFSMGTLQKELAFFSMSVADVDETTATNHLIIVDEDQDQHHGSLLTPQVLHSNFSDLKNQPYDKRQLLCHLHITYDRGSPHH</sequence>
<protein>
    <submittedName>
        <fullName evidence="2">Uncharacterized protein</fullName>
    </submittedName>
</protein>
<accession>A0A5D2AUQ9</accession>
<reference evidence="2 3" key="1">
    <citation type="submission" date="2019-06" db="EMBL/GenBank/DDBJ databases">
        <title>WGS assembly of Gossypium darwinii.</title>
        <authorList>
            <person name="Chen Z.J."/>
            <person name="Sreedasyam A."/>
            <person name="Ando A."/>
            <person name="Song Q."/>
            <person name="De L."/>
            <person name="Hulse-Kemp A."/>
            <person name="Ding M."/>
            <person name="Ye W."/>
            <person name="Kirkbride R."/>
            <person name="Jenkins J."/>
            <person name="Plott C."/>
            <person name="Lovell J."/>
            <person name="Lin Y.-M."/>
            <person name="Vaughn R."/>
            <person name="Liu B."/>
            <person name="Li W."/>
            <person name="Simpson S."/>
            <person name="Scheffler B."/>
            <person name="Saski C."/>
            <person name="Grover C."/>
            <person name="Hu G."/>
            <person name="Conover J."/>
            <person name="Carlson J."/>
            <person name="Shu S."/>
            <person name="Boston L."/>
            <person name="Williams M."/>
            <person name="Peterson D."/>
            <person name="Mcgee K."/>
            <person name="Jones D."/>
            <person name="Wendel J."/>
            <person name="Stelly D."/>
            <person name="Grimwood J."/>
            <person name="Schmutz J."/>
        </authorList>
    </citation>
    <scope>NUCLEOTIDE SEQUENCE [LARGE SCALE GENOMIC DNA]</scope>
    <source>
        <strain evidence="2">1808015.09</strain>
    </source>
</reference>
<dbReference type="EMBL" id="CM017711">
    <property type="protein sequence ID" value="TYG48148.1"/>
    <property type="molecule type" value="Genomic_DNA"/>
</dbReference>
<keyword evidence="3" id="KW-1185">Reference proteome</keyword>
<dbReference type="PANTHER" id="PTHR35021:SF8">
    <property type="entry name" value="FIBER PROTEIN FB17"/>
    <property type="match status" value="1"/>
</dbReference>
<evidence type="ECO:0000313" key="3">
    <source>
        <dbReference type="Proteomes" id="UP000323506"/>
    </source>
</evidence>
<dbReference type="Proteomes" id="UP000323506">
    <property type="component" value="Chromosome D11"/>
</dbReference>
<dbReference type="AlphaFoldDB" id="A0A5D2AUQ9"/>
<gene>
    <name evidence="2" type="ORF">ES288_D11G400400v1</name>
</gene>
<name>A0A5D2AUQ9_GOSDA</name>
<organism evidence="2 3">
    <name type="scientific">Gossypium darwinii</name>
    <name type="common">Darwin's cotton</name>
    <name type="synonym">Gossypium barbadense var. darwinii</name>
    <dbReference type="NCBI Taxonomy" id="34276"/>
    <lineage>
        <taxon>Eukaryota</taxon>
        <taxon>Viridiplantae</taxon>
        <taxon>Streptophyta</taxon>
        <taxon>Embryophyta</taxon>
        <taxon>Tracheophyta</taxon>
        <taxon>Spermatophyta</taxon>
        <taxon>Magnoliopsida</taxon>
        <taxon>eudicotyledons</taxon>
        <taxon>Gunneridae</taxon>
        <taxon>Pentapetalae</taxon>
        <taxon>rosids</taxon>
        <taxon>malvids</taxon>
        <taxon>Malvales</taxon>
        <taxon>Malvaceae</taxon>
        <taxon>Malvoideae</taxon>
        <taxon>Gossypium</taxon>
    </lineage>
</organism>
<dbReference type="PANTHER" id="PTHR35021">
    <property type="match status" value="1"/>
</dbReference>
<feature type="region of interest" description="Disordered" evidence="1">
    <location>
        <begin position="38"/>
        <end position="66"/>
    </location>
</feature>
<proteinExistence type="predicted"/>
<evidence type="ECO:0000313" key="2">
    <source>
        <dbReference type="EMBL" id="TYG48148.1"/>
    </source>
</evidence>
<evidence type="ECO:0000256" key="1">
    <source>
        <dbReference type="SAM" id="MobiDB-lite"/>
    </source>
</evidence>